<evidence type="ECO:0000256" key="3">
    <source>
        <dbReference type="ARBA" id="ARBA00022741"/>
    </source>
</evidence>
<dbReference type="Pfam" id="PF02518">
    <property type="entry name" value="HATPase_c"/>
    <property type="match status" value="1"/>
</dbReference>
<dbReference type="SUPFAM" id="SSF47384">
    <property type="entry name" value="Homodimeric domain of signal transducing histidine kinase"/>
    <property type="match status" value="1"/>
</dbReference>
<dbReference type="Pfam" id="PF00512">
    <property type="entry name" value="HisKA"/>
    <property type="match status" value="1"/>
</dbReference>
<accession>A0A7D5M4C5</accession>
<gene>
    <name evidence="8" type="ORF">C5F50_06970</name>
</gene>
<name>A0A7D5M4C5_9ARCH</name>
<dbReference type="SUPFAM" id="SSF55874">
    <property type="entry name" value="ATPase domain of HSP90 chaperone/DNA topoisomerase II/histidine kinase"/>
    <property type="match status" value="1"/>
</dbReference>
<dbReference type="InterPro" id="IPR036097">
    <property type="entry name" value="HisK_dim/P_sf"/>
</dbReference>
<dbReference type="GO" id="GO:0005524">
    <property type="term" value="F:ATP binding"/>
    <property type="evidence" value="ECO:0007669"/>
    <property type="project" value="UniProtKB-KW"/>
</dbReference>
<keyword evidence="6" id="KW-0902">Two-component regulatory system</keyword>
<keyword evidence="5" id="KW-0067">ATP-binding</keyword>
<protein>
    <recommendedName>
        <fullName evidence="7">Histidine kinase domain-containing protein</fullName>
    </recommendedName>
</protein>
<dbReference type="CDD" id="cd00075">
    <property type="entry name" value="HATPase"/>
    <property type="match status" value="1"/>
</dbReference>
<dbReference type="RefSeq" id="WP_179370708.1">
    <property type="nucleotide sequence ID" value="NZ_CP026995.1"/>
</dbReference>
<dbReference type="InterPro" id="IPR003594">
    <property type="entry name" value="HATPase_dom"/>
</dbReference>
<dbReference type="PANTHER" id="PTHR43065">
    <property type="entry name" value="SENSOR HISTIDINE KINASE"/>
    <property type="match status" value="1"/>
</dbReference>
<keyword evidence="9" id="KW-1185">Reference proteome</keyword>
<dbReference type="PANTHER" id="PTHR43065:SF10">
    <property type="entry name" value="PEROXIDE STRESS-ACTIVATED HISTIDINE KINASE MAK3"/>
    <property type="match status" value="1"/>
</dbReference>
<dbReference type="EMBL" id="CP026995">
    <property type="protein sequence ID" value="QLH06846.1"/>
    <property type="molecule type" value="Genomic_DNA"/>
</dbReference>
<evidence type="ECO:0000256" key="5">
    <source>
        <dbReference type="ARBA" id="ARBA00022840"/>
    </source>
</evidence>
<dbReference type="InterPro" id="IPR004358">
    <property type="entry name" value="Sig_transdc_His_kin-like_C"/>
</dbReference>
<dbReference type="Proteomes" id="UP000509478">
    <property type="component" value="Chromosome"/>
</dbReference>
<dbReference type="InterPro" id="IPR003661">
    <property type="entry name" value="HisK_dim/P_dom"/>
</dbReference>
<keyword evidence="4" id="KW-0418">Kinase</keyword>
<dbReference type="AlphaFoldDB" id="A0A7D5M4C5"/>
<dbReference type="GO" id="GO:0000155">
    <property type="term" value="F:phosphorelay sensor kinase activity"/>
    <property type="evidence" value="ECO:0007669"/>
    <property type="project" value="InterPro"/>
</dbReference>
<dbReference type="CDD" id="cd00082">
    <property type="entry name" value="HisKA"/>
    <property type="match status" value="1"/>
</dbReference>
<sequence>MSNSSYRVEVIQYYDEVLAQSARNYAFTSDKKWEKIYRETEPISDRLLKDAIKKEGAANKDFFSKMYATNQKLVKMEHAVIDFVNDSKPKYAIDLLDSEKYIQQRKILTGGLEEFVKHCKKESDSPIVSRPVKEIIELERRLAILEKQLKEEKFIAIGHLASRMAHDLRNPLSIISMSLENLKEMYEVDDIKQKLFDKIERSIDRITHQVDEVLDFVRERPLTLDKTKMTEIISESLDTLNIPKNIKLILPKNDVELICDKKQLVIALDNLILNSIQAIEGKGMVSLSINEKNDSIIIEIEDSGSGIPKDKVDDIFEPLFTTKQQGTGLGLASVKSIIEAHRGSISVTSPPTIFMIELPKNQIISSK</sequence>
<dbReference type="KEGG" id="nue:C5F50_06970"/>
<evidence type="ECO:0000313" key="9">
    <source>
        <dbReference type="Proteomes" id="UP000509478"/>
    </source>
</evidence>
<evidence type="ECO:0000259" key="7">
    <source>
        <dbReference type="PROSITE" id="PS50109"/>
    </source>
</evidence>
<evidence type="ECO:0000256" key="4">
    <source>
        <dbReference type="ARBA" id="ARBA00022777"/>
    </source>
</evidence>
<feature type="domain" description="Histidine kinase" evidence="7">
    <location>
        <begin position="163"/>
        <end position="362"/>
    </location>
</feature>
<reference evidence="8 9" key="1">
    <citation type="submission" date="2018-02" db="EMBL/GenBank/DDBJ databases">
        <title>Complete genome of Nitrosopumilus ureaphilus PS0.</title>
        <authorList>
            <person name="Qin W."/>
            <person name="Zheng Y."/>
            <person name="Stahl D.A."/>
        </authorList>
    </citation>
    <scope>NUCLEOTIDE SEQUENCE [LARGE SCALE GENOMIC DNA]</scope>
    <source>
        <strain evidence="8 9">PS0</strain>
    </source>
</reference>
<evidence type="ECO:0000256" key="1">
    <source>
        <dbReference type="ARBA" id="ARBA00022553"/>
    </source>
</evidence>
<dbReference type="Gene3D" id="1.10.287.130">
    <property type="match status" value="1"/>
</dbReference>
<evidence type="ECO:0000313" key="8">
    <source>
        <dbReference type="EMBL" id="QLH06846.1"/>
    </source>
</evidence>
<keyword evidence="2" id="KW-0808">Transferase</keyword>
<evidence type="ECO:0000256" key="2">
    <source>
        <dbReference type="ARBA" id="ARBA00022679"/>
    </source>
</evidence>
<organism evidence="8 9">
    <name type="scientific">Nitrosopumilus ureiphilus</name>
    <dbReference type="NCBI Taxonomy" id="1470067"/>
    <lineage>
        <taxon>Archaea</taxon>
        <taxon>Nitrososphaerota</taxon>
        <taxon>Nitrososphaeria</taxon>
        <taxon>Nitrosopumilales</taxon>
        <taxon>Nitrosopumilaceae</taxon>
        <taxon>Nitrosopumilus</taxon>
    </lineage>
</organism>
<dbReference type="Gene3D" id="3.30.565.10">
    <property type="entry name" value="Histidine kinase-like ATPase, C-terminal domain"/>
    <property type="match status" value="1"/>
</dbReference>
<dbReference type="PROSITE" id="PS50109">
    <property type="entry name" value="HIS_KIN"/>
    <property type="match status" value="1"/>
</dbReference>
<dbReference type="SMART" id="SM00388">
    <property type="entry name" value="HisKA"/>
    <property type="match status" value="1"/>
</dbReference>
<dbReference type="SMART" id="SM00387">
    <property type="entry name" value="HATPase_c"/>
    <property type="match status" value="1"/>
</dbReference>
<dbReference type="GeneID" id="56067827"/>
<dbReference type="OrthoDB" id="8127at2157"/>
<dbReference type="PRINTS" id="PR00344">
    <property type="entry name" value="BCTRLSENSOR"/>
</dbReference>
<proteinExistence type="predicted"/>
<evidence type="ECO:0000256" key="6">
    <source>
        <dbReference type="ARBA" id="ARBA00023012"/>
    </source>
</evidence>
<dbReference type="InterPro" id="IPR036890">
    <property type="entry name" value="HATPase_C_sf"/>
</dbReference>
<keyword evidence="3" id="KW-0547">Nucleotide-binding</keyword>
<dbReference type="InterPro" id="IPR005467">
    <property type="entry name" value="His_kinase_dom"/>
</dbReference>
<keyword evidence="1" id="KW-0597">Phosphoprotein</keyword>